<organism evidence="11 12">
    <name type="scientific">Miscanthus lutarioriparius</name>
    <dbReference type="NCBI Taxonomy" id="422564"/>
    <lineage>
        <taxon>Eukaryota</taxon>
        <taxon>Viridiplantae</taxon>
        <taxon>Streptophyta</taxon>
        <taxon>Embryophyta</taxon>
        <taxon>Tracheophyta</taxon>
        <taxon>Spermatophyta</taxon>
        <taxon>Magnoliopsida</taxon>
        <taxon>Liliopsida</taxon>
        <taxon>Poales</taxon>
        <taxon>Poaceae</taxon>
        <taxon>PACMAD clade</taxon>
        <taxon>Panicoideae</taxon>
        <taxon>Andropogonodae</taxon>
        <taxon>Andropogoneae</taxon>
        <taxon>Saccharinae</taxon>
        <taxon>Miscanthus</taxon>
    </lineage>
</organism>
<protein>
    <recommendedName>
        <fullName evidence="2">4-coumarate--CoA ligase</fullName>
        <ecNumber evidence="2">6.2.1.12</ecNumber>
    </recommendedName>
</protein>
<dbReference type="PANTHER" id="PTHR24096">
    <property type="entry name" value="LONG-CHAIN-FATTY-ACID--COA LIGASE"/>
    <property type="match status" value="1"/>
</dbReference>
<reference evidence="11" key="1">
    <citation type="submission" date="2020-10" db="EMBL/GenBank/DDBJ databases">
        <authorList>
            <person name="Han B."/>
            <person name="Lu T."/>
            <person name="Zhao Q."/>
            <person name="Huang X."/>
            <person name="Zhao Y."/>
        </authorList>
    </citation>
    <scope>NUCLEOTIDE SEQUENCE</scope>
</reference>
<evidence type="ECO:0000256" key="8">
    <source>
        <dbReference type="ARBA" id="ARBA00034252"/>
    </source>
</evidence>
<feature type="region of interest" description="Disordered" evidence="9">
    <location>
        <begin position="463"/>
        <end position="571"/>
    </location>
</feature>
<dbReference type="AlphaFoldDB" id="A0A811NSD3"/>
<comment type="cofactor">
    <cofactor evidence="1">
        <name>Mg(2+)</name>
        <dbReference type="ChEBI" id="CHEBI:18420"/>
    </cofactor>
</comment>
<dbReference type="OrthoDB" id="10253869at2759"/>
<sequence>MPPSLSDPDIDPRSGYCAATRTFHGLLSPAPLPPPDLPLSFPAFALSFLPDPLPPSRPALVDAGTGEAVPFPAFLSRTRALAAALRTRVRLAPGDVAFVLAPAGVHVPVLYYALMSIGAVVSPANPALTAAEVSRLLALSNPRVAFAVAGTRGKLPPGLRTVLLDSPTFLSFLHDEPEDDVAAAAAVVRQSDPAAVLYSSGTTGRAKAVVITHRNLIPCTATQAPAPGPEVFMVAVPLFHIYGFILCLRVPSAAHTLVLHTARRRFDATAVLADIPSFGVTRLALAPPALLAIVRAAEEDVAATARVSTLKAVTCGGAPVAADLIARFSRKFPGVRLVQGYGHTETTSGFCRAVGEEEGAGIGSVGRLSSGAQARIVHPETGAALPPGYLGEKDSTSEILDSEGWLRTGDVCYIDQVGFIYTVDRLKELIKYKGYQVPPAELESLLQTHPDIVEAAVVPAQATAPPNGWRPRPRGLGDTGSSQRRGLLPRRRRLHRRRVPPPRHSPSPTPHGDAGKLSASRPPTPPPPTSPPSSSSAPAFSFSNPSWKLPTASPTSSTAKAPPFSSSTPTRLPAPAYVFVLQGPAADFFHQAYKGAGVQRSGDRHRAALDSPCNM</sequence>
<evidence type="ECO:0000256" key="4">
    <source>
        <dbReference type="ARBA" id="ARBA00022741"/>
    </source>
</evidence>
<comment type="catalytic activity">
    <reaction evidence="8">
        <text>(E)-4-coumarate + ATP + CoA = (E)-4-coumaroyl-CoA + AMP + diphosphate</text>
        <dbReference type="Rhea" id="RHEA:19641"/>
        <dbReference type="ChEBI" id="CHEBI:12876"/>
        <dbReference type="ChEBI" id="CHEBI:30616"/>
        <dbReference type="ChEBI" id="CHEBI:33019"/>
        <dbReference type="ChEBI" id="CHEBI:57287"/>
        <dbReference type="ChEBI" id="CHEBI:85008"/>
        <dbReference type="ChEBI" id="CHEBI:456215"/>
        <dbReference type="EC" id="6.2.1.12"/>
    </reaction>
    <physiologicalReaction direction="left-to-right" evidence="8">
        <dbReference type="Rhea" id="RHEA:19642"/>
    </physiologicalReaction>
</comment>
<comment type="caution">
    <text evidence="11">The sequence shown here is derived from an EMBL/GenBank/DDBJ whole genome shotgun (WGS) entry which is preliminary data.</text>
</comment>
<comment type="catalytic activity">
    <reaction evidence="7">
        <text>(E)-4-coumaroyl-AMP + CoA = (E)-4-coumaroyl-CoA + AMP + H(+)</text>
        <dbReference type="Rhea" id="RHEA:72423"/>
        <dbReference type="ChEBI" id="CHEBI:15378"/>
        <dbReference type="ChEBI" id="CHEBI:57287"/>
        <dbReference type="ChEBI" id="CHEBI:85008"/>
        <dbReference type="ChEBI" id="CHEBI:192348"/>
        <dbReference type="ChEBI" id="CHEBI:456215"/>
    </reaction>
    <physiologicalReaction direction="left-to-right" evidence="7">
        <dbReference type="Rhea" id="RHEA:72424"/>
    </physiologicalReaction>
</comment>
<dbReference type="GO" id="GO:0016207">
    <property type="term" value="F:4-coumarate-CoA ligase activity"/>
    <property type="evidence" value="ECO:0007669"/>
    <property type="project" value="UniProtKB-EC"/>
</dbReference>
<keyword evidence="4" id="KW-0547">Nucleotide-binding</keyword>
<dbReference type="Proteomes" id="UP000604825">
    <property type="component" value="Unassembled WGS sequence"/>
</dbReference>
<accession>A0A811NSD3</accession>
<dbReference type="InterPro" id="IPR042099">
    <property type="entry name" value="ANL_N_sf"/>
</dbReference>
<dbReference type="GO" id="GO:0106290">
    <property type="term" value="F:trans-cinnamate-CoA ligase activity"/>
    <property type="evidence" value="ECO:0007669"/>
    <property type="project" value="UniProtKB-ARBA"/>
</dbReference>
<dbReference type="InterPro" id="IPR000873">
    <property type="entry name" value="AMP-dep_synth/lig_dom"/>
</dbReference>
<keyword evidence="3" id="KW-0436">Ligase</keyword>
<evidence type="ECO:0000256" key="3">
    <source>
        <dbReference type="ARBA" id="ARBA00022598"/>
    </source>
</evidence>
<dbReference type="InterPro" id="IPR020845">
    <property type="entry name" value="AMP-binding_CS"/>
</dbReference>
<feature type="domain" description="AMP-dependent synthetase/ligase" evidence="10">
    <location>
        <begin position="55"/>
        <end position="392"/>
    </location>
</feature>
<dbReference type="EC" id="6.2.1.12" evidence="2"/>
<evidence type="ECO:0000256" key="5">
    <source>
        <dbReference type="ARBA" id="ARBA00022840"/>
    </source>
</evidence>
<evidence type="ECO:0000256" key="7">
    <source>
        <dbReference type="ARBA" id="ARBA00034223"/>
    </source>
</evidence>
<dbReference type="Pfam" id="PF00501">
    <property type="entry name" value="AMP-binding"/>
    <property type="match status" value="1"/>
</dbReference>
<feature type="compositionally biased region" description="Polar residues" evidence="9">
    <location>
        <begin position="552"/>
        <end position="570"/>
    </location>
</feature>
<evidence type="ECO:0000259" key="10">
    <source>
        <dbReference type="Pfam" id="PF00501"/>
    </source>
</evidence>
<dbReference type="GO" id="GO:0009698">
    <property type="term" value="P:phenylpropanoid metabolic process"/>
    <property type="evidence" value="ECO:0007669"/>
    <property type="project" value="UniProtKB-ARBA"/>
</dbReference>
<dbReference type="InterPro" id="IPR045851">
    <property type="entry name" value="AMP-bd_C_sf"/>
</dbReference>
<dbReference type="PANTHER" id="PTHR24096:SF298">
    <property type="entry name" value="4-COUMARATE--COA LIGASE"/>
    <property type="match status" value="1"/>
</dbReference>
<evidence type="ECO:0000256" key="2">
    <source>
        <dbReference type="ARBA" id="ARBA00012959"/>
    </source>
</evidence>
<evidence type="ECO:0000313" key="12">
    <source>
        <dbReference type="Proteomes" id="UP000604825"/>
    </source>
</evidence>
<dbReference type="PROSITE" id="PS00455">
    <property type="entry name" value="AMP_BINDING"/>
    <property type="match status" value="1"/>
</dbReference>
<feature type="compositionally biased region" description="Low complexity" evidence="9">
    <location>
        <begin position="532"/>
        <end position="546"/>
    </location>
</feature>
<feature type="compositionally biased region" description="Basic residues" evidence="9">
    <location>
        <begin position="487"/>
        <end position="501"/>
    </location>
</feature>
<dbReference type="SUPFAM" id="SSF56801">
    <property type="entry name" value="Acetyl-CoA synthetase-like"/>
    <property type="match status" value="1"/>
</dbReference>
<keyword evidence="5" id="KW-0067">ATP-binding</keyword>
<comment type="catalytic activity">
    <reaction evidence="6">
        <text>(E)-4-coumarate + ATP + H(+) = (E)-4-coumaroyl-AMP + diphosphate</text>
        <dbReference type="Rhea" id="RHEA:72419"/>
        <dbReference type="ChEBI" id="CHEBI:12876"/>
        <dbReference type="ChEBI" id="CHEBI:15378"/>
        <dbReference type="ChEBI" id="CHEBI:30616"/>
        <dbReference type="ChEBI" id="CHEBI:33019"/>
        <dbReference type="ChEBI" id="CHEBI:192348"/>
    </reaction>
    <physiologicalReaction direction="left-to-right" evidence="6">
        <dbReference type="Rhea" id="RHEA:72420"/>
    </physiologicalReaction>
</comment>
<proteinExistence type="predicted"/>
<dbReference type="Gene3D" id="3.30.300.30">
    <property type="match status" value="1"/>
</dbReference>
<name>A0A811NSD3_9POAL</name>
<evidence type="ECO:0000256" key="1">
    <source>
        <dbReference type="ARBA" id="ARBA00001946"/>
    </source>
</evidence>
<evidence type="ECO:0000313" key="11">
    <source>
        <dbReference type="EMBL" id="CAD6227069.1"/>
    </source>
</evidence>
<evidence type="ECO:0000256" key="9">
    <source>
        <dbReference type="SAM" id="MobiDB-lite"/>
    </source>
</evidence>
<dbReference type="Gene3D" id="3.40.50.12780">
    <property type="entry name" value="N-terminal domain of ligase-like"/>
    <property type="match status" value="1"/>
</dbReference>
<evidence type="ECO:0000256" key="6">
    <source>
        <dbReference type="ARBA" id="ARBA00034219"/>
    </source>
</evidence>
<keyword evidence="12" id="KW-1185">Reference proteome</keyword>
<dbReference type="GO" id="GO:0005524">
    <property type="term" value="F:ATP binding"/>
    <property type="evidence" value="ECO:0007669"/>
    <property type="project" value="UniProtKB-KW"/>
</dbReference>
<dbReference type="EMBL" id="CAJGYO010000004">
    <property type="protein sequence ID" value="CAD6227069.1"/>
    <property type="molecule type" value="Genomic_DNA"/>
</dbReference>
<gene>
    <name evidence="11" type="ORF">NCGR_LOCUS18712</name>
</gene>
<feature type="compositionally biased region" description="Pro residues" evidence="9">
    <location>
        <begin position="522"/>
        <end position="531"/>
    </location>
</feature>